<dbReference type="EMBL" id="MIZA01000022">
    <property type="protein sequence ID" value="OIR17544.1"/>
    <property type="molecule type" value="Genomic_DNA"/>
</dbReference>
<keyword evidence="5" id="KW-0157">Chromophore</keyword>
<dbReference type="AlphaFoldDB" id="A0A1J5TMW0"/>
<protein>
    <recommendedName>
        <fullName evidence="6">Photolyase/cryptochrome alpha/beta domain-containing protein</fullName>
    </recommendedName>
</protein>
<sequence length="512" mass="59481">MNVGIIWFRNALRLNDNRVLVECLNSTNSQTILPLYILDKSDLEQNNNENKIKFLYESLIDLDANFKAKFGSNLIVLNGKSKDIFRKLLDSDLLDLSEIFTDYSNKPDDIENENNLKSILAENASVKLHLISKVNSLTNVQEVVSQENFKPPKTMKDMEKLFSNLYPKDEDGFYSIDKPLEIPENSKPIYENSSEIIKDYLFDVKKELSLLEKDSKSYFKGGESEAIIRLERKVSSEEEYIRNFRKPRTISTNKPENPLEPETTGLSPYLSFGCLSPRLLWKETEKCYRNGEHTQPPESMHGQLMFREMFYILSRAVENWDSDTNNSMCKKIEWGDFDKSKMELWEKGQTGFPYIDAMMRQLDATGWMHHLGRHAVSCFLTRGQLWQHWEQGRDVFDRKLVDADWALNNGNWLWLSGVAPFSMPYFRLYNPCPDGKSSLNVEAKNAEFVRYWVPELKDYPSKYIFEPHLAPTPIQENARCIIGKDYPEPMVDRKVVAKENLAKFKASLATLK</sequence>
<feature type="binding site" evidence="3">
    <location>
        <begin position="263"/>
        <end position="267"/>
    </location>
    <ligand>
        <name>FAD</name>
        <dbReference type="ChEBI" id="CHEBI:57692"/>
    </ligand>
</feature>
<comment type="caution">
    <text evidence="7">The sequence shown here is derived from an EMBL/GenBank/DDBJ whole genome shotgun (WGS) entry which is preliminary data.</text>
</comment>
<dbReference type="InterPro" id="IPR006050">
    <property type="entry name" value="DNA_photolyase_N"/>
</dbReference>
<keyword evidence="1 3" id="KW-0285">Flavoprotein</keyword>
<dbReference type="Pfam" id="PF03441">
    <property type="entry name" value="FAD_binding_7"/>
    <property type="match status" value="1"/>
</dbReference>
<evidence type="ECO:0000313" key="8">
    <source>
        <dbReference type="Proteomes" id="UP000183080"/>
    </source>
</evidence>
<dbReference type="Proteomes" id="UP000183080">
    <property type="component" value="Unassembled WGS sequence"/>
</dbReference>
<dbReference type="InterPro" id="IPR014729">
    <property type="entry name" value="Rossmann-like_a/b/a_fold"/>
</dbReference>
<dbReference type="InterPro" id="IPR036134">
    <property type="entry name" value="Crypto/Photolyase_FAD-like_sf"/>
</dbReference>
<feature type="site" description="Electron transfer via tryptophanyl radical" evidence="4">
    <location>
        <position position="412"/>
    </location>
</feature>
<dbReference type="InterPro" id="IPR002081">
    <property type="entry name" value="Cryptochrome/DNA_photolyase_1"/>
</dbReference>
<evidence type="ECO:0000256" key="5">
    <source>
        <dbReference type="RuleBase" id="RU004182"/>
    </source>
</evidence>
<feature type="site" description="Electron transfer via tryptophanyl radical" evidence="4">
    <location>
        <position position="334"/>
    </location>
</feature>
<evidence type="ECO:0000256" key="4">
    <source>
        <dbReference type="PIRSR" id="PIRSR602081-2"/>
    </source>
</evidence>
<dbReference type="InterPro" id="IPR005101">
    <property type="entry name" value="Cryptochr/Photolyase_FAD-bd"/>
</dbReference>
<comment type="similarity">
    <text evidence="5">Belongs to the DNA photolyase family.</text>
</comment>
<keyword evidence="2 3" id="KW-0274">FAD</keyword>
<evidence type="ECO:0000256" key="2">
    <source>
        <dbReference type="ARBA" id="ARBA00022827"/>
    </source>
</evidence>
<comment type="cofactor">
    <cofactor evidence="3">
        <name>FAD</name>
        <dbReference type="ChEBI" id="CHEBI:57692"/>
    </cofactor>
    <text evidence="3">Binds 1 FAD per subunit.</text>
</comment>
<evidence type="ECO:0000256" key="1">
    <source>
        <dbReference type="ARBA" id="ARBA00022630"/>
    </source>
</evidence>
<dbReference type="SUPFAM" id="SSF52425">
    <property type="entry name" value="Cryptochrome/photolyase, N-terminal domain"/>
    <property type="match status" value="1"/>
</dbReference>
<dbReference type="InterPro" id="IPR036155">
    <property type="entry name" value="Crypto/Photolyase_N_sf"/>
</dbReference>
<dbReference type="PRINTS" id="PR00147">
    <property type="entry name" value="DNAPHOTLYASE"/>
</dbReference>
<dbReference type="PANTHER" id="PTHR11455">
    <property type="entry name" value="CRYPTOCHROME"/>
    <property type="match status" value="1"/>
</dbReference>
<dbReference type="GO" id="GO:0003677">
    <property type="term" value="F:DNA binding"/>
    <property type="evidence" value="ECO:0007669"/>
    <property type="project" value="TreeGrafter"/>
</dbReference>
<dbReference type="GO" id="GO:0043153">
    <property type="term" value="P:entrainment of circadian clock by photoperiod"/>
    <property type="evidence" value="ECO:0007669"/>
    <property type="project" value="TreeGrafter"/>
</dbReference>
<proteinExistence type="inferred from homology"/>
<dbReference type="GO" id="GO:0003904">
    <property type="term" value="F:deoxyribodipyrimidine photo-lyase activity"/>
    <property type="evidence" value="ECO:0007669"/>
    <property type="project" value="TreeGrafter"/>
</dbReference>
<organism evidence="7 8">
    <name type="scientific">Marine Group III euryarchaeote CG-Epi1</name>
    <dbReference type="NCBI Taxonomy" id="1888995"/>
    <lineage>
        <taxon>Archaea</taxon>
        <taxon>Methanobacteriati</taxon>
        <taxon>Thermoplasmatota</taxon>
        <taxon>Thermoplasmata</taxon>
        <taxon>Candidatus Thermoprofundales</taxon>
    </lineage>
</organism>
<evidence type="ECO:0000313" key="7">
    <source>
        <dbReference type="EMBL" id="OIR17544.1"/>
    </source>
</evidence>
<dbReference type="Gene3D" id="1.10.579.10">
    <property type="entry name" value="DNA Cyclobutane Dipyrimidine Photolyase, subunit A, domain 3"/>
    <property type="match status" value="1"/>
</dbReference>
<dbReference type="PANTHER" id="PTHR11455:SF9">
    <property type="entry name" value="CRYPTOCHROME CIRCADIAN CLOCK 5 ISOFORM X1"/>
    <property type="match status" value="1"/>
</dbReference>
<evidence type="ECO:0000259" key="6">
    <source>
        <dbReference type="PROSITE" id="PS51645"/>
    </source>
</evidence>
<accession>A0A1J5TMW0</accession>
<dbReference type="GO" id="GO:0071949">
    <property type="term" value="F:FAD binding"/>
    <property type="evidence" value="ECO:0007669"/>
    <property type="project" value="TreeGrafter"/>
</dbReference>
<reference evidence="7 8" key="1">
    <citation type="submission" date="2016-08" db="EMBL/GenBank/DDBJ databases">
        <title>New Insights into Marine Group III Euryarchaeota, from dark to light.</title>
        <authorList>
            <person name="Haro-Moreno J.M."/>
            <person name="Rodriguez-Valera F."/>
            <person name="Lopez-Garcia P."/>
            <person name="Moreira D."/>
            <person name="Martin-Cuadrado A.B."/>
        </authorList>
    </citation>
    <scope>NUCLEOTIDE SEQUENCE [LARGE SCALE GENOMIC DNA]</scope>
    <source>
        <strain evidence="7">CG-Epi1</strain>
    </source>
</reference>
<dbReference type="Gene3D" id="3.40.50.620">
    <property type="entry name" value="HUPs"/>
    <property type="match status" value="1"/>
</dbReference>
<dbReference type="GO" id="GO:0005737">
    <property type="term" value="C:cytoplasm"/>
    <property type="evidence" value="ECO:0007669"/>
    <property type="project" value="TreeGrafter"/>
</dbReference>
<feature type="binding site" evidence="3">
    <location>
        <begin position="303"/>
        <end position="311"/>
    </location>
    <ligand>
        <name>FAD</name>
        <dbReference type="ChEBI" id="CHEBI:57692"/>
    </ligand>
</feature>
<gene>
    <name evidence="7" type="ORF">BD935_02555</name>
</gene>
<feature type="domain" description="Photolyase/cryptochrome alpha/beta" evidence="6">
    <location>
        <begin position="2"/>
        <end position="134"/>
    </location>
</feature>
<dbReference type="GO" id="GO:0032922">
    <property type="term" value="P:circadian regulation of gene expression"/>
    <property type="evidence" value="ECO:0007669"/>
    <property type="project" value="TreeGrafter"/>
</dbReference>
<feature type="site" description="Electron transfer via tryptophanyl radical" evidence="4">
    <location>
        <position position="389"/>
    </location>
</feature>
<evidence type="ECO:0000256" key="3">
    <source>
        <dbReference type="PIRSR" id="PIRSR602081-1"/>
    </source>
</evidence>
<dbReference type="SUPFAM" id="SSF48173">
    <property type="entry name" value="Cryptochrome/photolyase FAD-binding domain"/>
    <property type="match status" value="1"/>
</dbReference>
<dbReference type="Gene3D" id="1.25.40.80">
    <property type="match status" value="1"/>
</dbReference>
<dbReference type="Pfam" id="PF00875">
    <property type="entry name" value="DNA_photolyase"/>
    <property type="match status" value="1"/>
</dbReference>
<dbReference type="PROSITE" id="PS51645">
    <property type="entry name" value="PHR_CRY_ALPHA_BETA"/>
    <property type="match status" value="1"/>
</dbReference>
<name>A0A1J5TMW0_9ARCH</name>
<dbReference type="STRING" id="1888995.BD935_02555"/>
<feature type="binding site" evidence="3">
    <location>
        <begin position="402"/>
        <end position="404"/>
    </location>
    <ligand>
        <name>FAD</name>
        <dbReference type="ChEBI" id="CHEBI:57692"/>
    </ligand>
</feature>